<reference evidence="2" key="3">
    <citation type="submission" date="2025-09" db="UniProtKB">
        <authorList>
            <consortium name="Ensembl"/>
        </authorList>
    </citation>
    <scope>IDENTIFICATION</scope>
    <source>
        <strain evidence="2">Thorbecke</strain>
    </source>
</reference>
<dbReference type="PANTHER" id="PTHR13030">
    <property type="entry name" value="NUDIX HYDROLASE"/>
    <property type="match status" value="1"/>
</dbReference>
<dbReference type="GeneTree" id="ENSGT00940000156404"/>
<reference evidence="2" key="2">
    <citation type="submission" date="2025-08" db="UniProtKB">
        <authorList>
            <consortium name="Ensembl"/>
        </authorList>
    </citation>
    <scope>IDENTIFICATION</scope>
    <source>
        <strain evidence="2">Thorbecke</strain>
    </source>
</reference>
<feature type="compositionally biased region" description="Gly residues" evidence="1">
    <location>
        <begin position="1"/>
        <end position="11"/>
    </location>
</feature>
<dbReference type="Proteomes" id="UP000001811">
    <property type="component" value="Unplaced"/>
</dbReference>
<evidence type="ECO:0000313" key="3">
    <source>
        <dbReference type="Proteomes" id="UP000001811"/>
    </source>
</evidence>
<dbReference type="SMR" id="U3KNC9"/>
<dbReference type="InterPro" id="IPR039989">
    <property type="entry name" value="NUDT9"/>
</dbReference>
<protein>
    <submittedName>
        <fullName evidence="2">Uncharacterized protein</fullName>
    </submittedName>
</protein>
<reference evidence="2 3" key="1">
    <citation type="journal article" date="2011" name="Nature">
        <title>A high-resolution map of human evolutionary constraint using 29 mammals.</title>
        <authorList>
            <person name="Lindblad-Toh K."/>
            <person name="Garber M."/>
            <person name="Zuk O."/>
            <person name="Lin M.F."/>
            <person name="Parker B.J."/>
            <person name="Washietl S."/>
            <person name="Kheradpour P."/>
            <person name="Ernst J."/>
            <person name="Jordan G."/>
            <person name="Mauceli E."/>
            <person name="Ward L.D."/>
            <person name="Lowe C.B."/>
            <person name="Holloway A.K."/>
            <person name="Clamp M."/>
            <person name="Gnerre S."/>
            <person name="Alfoldi J."/>
            <person name="Beal K."/>
            <person name="Chang J."/>
            <person name="Clawson H."/>
            <person name="Cuff J."/>
            <person name="Di Palma F."/>
            <person name="Fitzgerald S."/>
            <person name="Flicek P."/>
            <person name="Guttman M."/>
            <person name="Hubisz M.J."/>
            <person name="Jaffe D.B."/>
            <person name="Jungreis I."/>
            <person name="Kent W.J."/>
            <person name="Kostka D."/>
            <person name="Lara M."/>
            <person name="Martins A.L."/>
            <person name="Massingham T."/>
            <person name="Moltke I."/>
            <person name="Raney B.J."/>
            <person name="Rasmussen M.D."/>
            <person name="Robinson J."/>
            <person name="Stark A."/>
            <person name="Vilella A.J."/>
            <person name="Wen J."/>
            <person name="Xie X."/>
            <person name="Zody M.C."/>
            <person name="Baldwin J."/>
            <person name="Bloom T."/>
            <person name="Chin C.W."/>
            <person name="Heiman D."/>
            <person name="Nicol R."/>
            <person name="Nusbaum C."/>
            <person name="Young S."/>
            <person name="Wilkinson J."/>
            <person name="Worley K.C."/>
            <person name="Kovar C.L."/>
            <person name="Muzny D.M."/>
            <person name="Gibbs R.A."/>
            <person name="Cree A."/>
            <person name="Dihn H.H."/>
            <person name="Fowler G."/>
            <person name="Jhangiani S."/>
            <person name="Joshi V."/>
            <person name="Lee S."/>
            <person name="Lewis L.R."/>
            <person name="Nazareth L.V."/>
            <person name="Okwuonu G."/>
            <person name="Santibanez J."/>
            <person name="Warren W.C."/>
            <person name="Mardis E.R."/>
            <person name="Weinstock G.M."/>
            <person name="Wilson R.K."/>
            <person name="Delehaunty K."/>
            <person name="Dooling D."/>
            <person name="Fronik C."/>
            <person name="Fulton L."/>
            <person name="Fulton B."/>
            <person name="Graves T."/>
            <person name="Minx P."/>
            <person name="Sodergren E."/>
            <person name="Birney E."/>
            <person name="Margulies E.H."/>
            <person name="Herrero J."/>
            <person name="Green E.D."/>
            <person name="Haussler D."/>
            <person name="Siepel A."/>
            <person name="Goldman N."/>
            <person name="Pollard K.S."/>
            <person name="Pedersen J.S."/>
            <person name="Lander E.S."/>
            <person name="Kellis M."/>
        </authorList>
    </citation>
    <scope>NUCLEOTIDE SEQUENCE [LARGE SCALE GENOMIC DNA]</scope>
    <source>
        <strain evidence="3">Thorbecke</strain>
    </source>
</reference>
<dbReference type="Bgee" id="ENSOCUG00000029179">
    <property type="expression patterns" value="Expressed in blood and 9 other cell types or tissues"/>
</dbReference>
<feature type="region of interest" description="Disordered" evidence="1">
    <location>
        <begin position="268"/>
        <end position="292"/>
    </location>
</feature>
<sequence>VTAESGGGRGCGRATRQPGGSQSWAWDCGLRRQPGCARVALGARACDPGLGSWALPLPCKVVALLGLHRRSEADVDGGFWAVSLQPGDSRRRAARAPSAFSSPGLAGCPDRAGGQCCWAPGWPGIRLGRLADLPSPRSAQGSREPGETLPRKLKQVLGQACWLPFENLLRQGTEVGAAWALWLGGPWEGHRWRGVSSAPLPRGDPLQGLPPLLHWEGGPQPSQPRPTDGLLCTVGAEDSWHPRRWRLACLTERCLQCSTEPFRWLQRPRPGGWGPRGSGEEEARAPGGTGRGHLLTAAVPLQVYKGYVDDPRNTDNAWIETVAVSVHFQDQQDVELTRLNPDLQVGDQGMSIQWQVVDRRIPLYGNQKPILQRAATLFGAHY</sequence>
<dbReference type="Gene3D" id="3.90.79.10">
    <property type="entry name" value="Nucleoside Triphosphate Pyrophosphohydrolase"/>
    <property type="match status" value="1"/>
</dbReference>
<name>U3KNC9_RABIT</name>
<dbReference type="PANTHER" id="PTHR13030:SF13">
    <property type="entry name" value="NUDIX HYDROLASE DOMAIN-CONTAINING PROTEIN"/>
    <property type="match status" value="1"/>
</dbReference>
<accession>U3KNC9</accession>
<evidence type="ECO:0000313" key="2">
    <source>
        <dbReference type="Ensembl" id="ENSOCUP00000026738.2"/>
    </source>
</evidence>
<proteinExistence type="predicted"/>
<dbReference type="STRING" id="9986.ENSOCUP00000026738"/>
<dbReference type="AlphaFoldDB" id="U3KNC9"/>
<dbReference type="HOGENOM" id="CLU_1906107_0_0_1"/>
<evidence type="ECO:0000256" key="1">
    <source>
        <dbReference type="SAM" id="MobiDB-lite"/>
    </source>
</evidence>
<feature type="region of interest" description="Disordered" evidence="1">
    <location>
        <begin position="1"/>
        <end position="24"/>
    </location>
</feature>
<dbReference type="Ensembl" id="ENSOCUT00000033691.2">
    <property type="protein sequence ID" value="ENSOCUP00000026738.2"/>
    <property type="gene ID" value="ENSOCUG00000029179.2"/>
</dbReference>
<keyword evidence="3" id="KW-1185">Reference proteome</keyword>
<organism evidence="2 3">
    <name type="scientific">Oryctolagus cuniculus</name>
    <name type="common">Rabbit</name>
    <dbReference type="NCBI Taxonomy" id="9986"/>
    <lineage>
        <taxon>Eukaryota</taxon>
        <taxon>Metazoa</taxon>
        <taxon>Chordata</taxon>
        <taxon>Craniata</taxon>
        <taxon>Vertebrata</taxon>
        <taxon>Euteleostomi</taxon>
        <taxon>Mammalia</taxon>
        <taxon>Eutheria</taxon>
        <taxon>Euarchontoglires</taxon>
        <taxon>Glires</taxon>
        <taxon>Lagomorpha</taxon>
        <taxon>Leporidae</taxon>
        <taxon>Oryctolagus</taxon>
    </lineage>
</organism>
<dbReference type="GO" id="GO:0047631">
    <property type="term" value="F:ADP-ribose diphosphatase activity"/>
    <property type="evidence" value="ECO:0007669"/>
    <property type="project" value="InterPro"/>
</dbReference>
<dbReference type="InParanoid" id="U3KNC9"/>
<dbReference type="eggNOG" id="KOG4195">
    <property type="taxonomic scope" value="Eukaryota"/>
</dbReference>